<feature type="transmembrane region" description="Helical" evidence="10">
    <location>
        <begin position="947"/>
        <end position="972"/>
    </location>
</feature>
<feature type="transmembrane region" description="Helical" evidence="10">
    <location>
        <begin position="1132"/>
        <end position="1153"/>
    </location>
</feature>
<dbReference type="SUPFAM" id="SSF90123">
    <property type="entry name" value="ABC transporter transmembrane region"/>
    <property type="match status" value="2"/>
</dbReference>
<dbReference type="EMBL" id="JADOXO010000148">
    <property type="protein sequence ID" value="KAF9811637.1"/>
    <property type="molecule type" value="Genomic_DNA"/>
</dbReference>
<evidence type="ECO:0000259" key="11">
    <source>
        <dbReference type="PROSITE" id="PS50893"/>
    </source>
</evidence>
<dbReference type="CDD" id="cd18596">
    <property type="entry name" value="ABC_6TM_VMR1_D1_like"/>
    <property type="match status" value="1"/>
</dbReference>
<dbReference type="InterPro" id="IPR027417">
    <property type="entry name" value="P-loop_NTPase"/>
</dbReference>
<keyword evidence="4" id="KW-0677">Repeat</keyword>
<evidence type="ECO:0008006" key="15">
    <source>
        <dbReference type="Google" id="ProtNLM"/>
    </source>
</evidence>
<dbReference type="Gene3D" id="3.40.50.300">
    <property type="entry name" value="P-loop containing nucleotide triphosphate hydrolases"/>
    <property type="match status" value="2"/>
</dbReference>
<dbReference type="SUPFAM" id="SSF52540">
    <property type="entry name" value="P-loop containing nucleoside triphosphate hydrolases"/>
    <property type="match status" value="2"/>
</dbReference>
<dbReference type="GO" id="GO:0140359">
    <property type="term" value="F:ABC-type transporter activity"/>
    <property type="evidence" value="ECO:0007669"/>
    <property type="project" value="InterPro"/>
</dbReference>
<dbReference type="SMART" id="SM00382">
    <property type="entry name" value="AAA"/>
    <property type="match status" value="2"/>
</dbReference>
<feature type="compositionally biased region" description="Polar residues" evidence="9">
    <location>
        <begin position="327"/>
        <end position="341"/>
    </location>
</feature>
<dbReference type="InterPro" id="IPR003593">
    <property type="entry name" value="AAA+_ATPase"/>
</dbReference>
<dbReference type="FunFam" id="1.20.1560.10:FF:000013">
    <property type="entry name" value="ABC transporter C family member 2"/>
    <property type="match status" value="1"/>
</dbReference>
<dbReference type="GO" id="GO:0005524">
    <property type="term" value="F:ATP binding"/>
    <property type="evidence" value="ECO:0007669"/>
    <property type="project" value="UniProtKB-KW"/>
</dbReference>
<dbReference type="GO" id="GO:0016020">
    <property type="term" value="C:membrane"/>
    <property type="evidence" value="ECO:0007669"/>
    <property type="project" value="UniProtKB-SubCell"/>
</dbReference>
<reference evidence="13" key="2">
    <citation type="journal article" name="Front. Microbiol.">
        <title>Degradative Capacity of Two Strains of Rhodonia placenta: From Phenotype to Genotype.</title>
        <authorList>
            <person name="Kolle M."/>
            <person name="Horta M.A.C."/>
            <person name="Nowrousian M."/>
            <person name="Ohm R.A."/>
            <person name="Benz J.P."/>
            <person name="Pilgard A."/>
        </authorList>
    </citation>
    <scope>NUCLEOTIDE SEQUENCE</scope>
    <source>
        <strain evidence="13">FPRL280</strain>
    </source>
</reference>
<dbReference type="InterPro" id="IPR003439">
    <property type="entry name" value="ABC_transporter-like_ATP-bd"/>
</dbReference>
<feature type="transmembrane region" description="Helical" evidence="10">
    <location>
        <begin position="80"/>
        <end position="100"/>
    </location>
</feature>
<evidence type="ECO:0000313" key="14">
    <source>
        <dbReference type="Proteomes" id="UP000639403"/>
    </source>
</evidence>
<comment type="subcellular location">
    <subcellularLocation>
        <location evidence="1">Membrane</location>
        <topology evidence="1">Multi-pass membrane protein</topology>
    </subcellularLocation>
</comment>
<keyword evidence="3 10" id="KW-0812">Transmembrane</keyword>
<evidence type="ECO:0000313" key="13">
    <source>
        <dbReference type="EMBL" id="KAF9811637.1"/>
    </source>
</evidence>
<gene>
    <name evidence="13" type="ORF">IEO21_06516</name>
</gene>
<proteinExistence type="predicted"/>
<evidence type="ECO:0000256" key="10">
    <source>
        <dbReference type="SAM" id="Phobius"/>
    </source>
</evidence>
<feature type="transmembrane region" description="Helical" evidence="10">
    <location>
        <begin position="1047"/>
        <end position="1067"/>
    </location>
</feature>
<feature type="domain" description="ABC transmembrane type-1" evidence="12">
    <location>
        <begin position="908"/>
        <end position="1188"/>
    </location>
</feature>
<evidence type="ECO:0000256" key="6">
    <source>
        <dbReference type="ARBA" id="ARBA00022840"/>
    </source>
</evidence>
<dbReference type="CDD" id="cd03244">
    <property type="entry name" value="ABCC_MRP_domain2"/>
    <property type="match status" value="1"/>
</dbReference>
<dbReference type="InterPro" id="IPR050173">
    <property type="entry name" value="ABC_transporter_C-like"/>
</dbReference>
<evidence type="ECO:0000256" key="5">
    <source>
        <dbReference type="ARBA" id="ARBA00022741"/>
    </source>
</evidence>
<dbReference type="FunFam" id="3.40.50.300:FF:000838">
    <property type="entry name" value="ABC multidrug transporter (Eurofung)"/>
    <property type="match status" value="1"/>
</dbReference>
<evidence type="ECO:0000256" key="3">
    <source>
        <dbReference type="ARBA" id="ARBA00022692"/>
    </source>
</evidence>
<feature type="domain" description="ABC transporter" evidence="11">
    <location>
        <begin position="1225"/>
        <end position="1462"/>
    </location>
</feature>
<accession>A0A8H7U137</accession>
<feature type="transmembrane region" description="Helical" evidence="10">
    <location>
        <begin position="1023"/>
        <end position="1041"/>
    </location>
</feature>
<evidence type="ECO:0000259" key="12">
    <source>
        <dbReference type="PROSITE" id="PS50929"/>
    </source>
</evidence>
<comment type="caution">
    <text evidence="13">The sequence shown here is derived from an EMBL/GenBank/DDBJ whole genome shotgun (WGS) entry which is preliminary data.</text>
</comment>
<dbReference type="Pfam" id="PF00005">
    <property type="entry name" value="ABC_tran"/>
    <property type="match status" value="2"/>
</dbReference>
<organism evidence="13 14">
    <name type="scientific">Rhodonia placenta</name>
    <dbReference type="NCBI Taxonomy" id="104341"/>
    <lineage>
        <taxon>Eukaryota</taxon>
        <taxon>Fungi</taxon>
        <taxon>Dikarya</taxon>
        <taxon>Basidiomycota</taxon>
        <taxon>Agaricomycotina</taxon>
        <taxon>Agaricomycetes</taxon>
        <taxon>Polyporales</taxon>
        <taxon>Adustoporiaceae</taxon>
        <taxon>Rhodonia</taxon>
    </lineage>
</organism>
<evidence type="ECO:0000256" key="7">
    <source>
        <dbReference type="ARBA" id="ARBA00022989"/>
    </source>
</evidence>
<keyword evidence="8 10" id="KW-0472">Membrane</keyword>
<feature type="compositionally biased region" description="Polar residues" evidence="9">
    <location>
        <begin position="290"/>
        <end position="309"/>
    </location>
</feature>
<feature type="transmembrane region" description="Helical" evidence="10">
    <location>
        <begin position="421"/>
        <end position="443"/>
    </location>
</feature>
<dbReference type="Proteomes" id="UP000639403">
    <property type="component" value="Unassembled WGS sequence"/>
</dbReference>
<dbReference type="InterPro" id="IPR011527">
    <property type="entry name" value="ABC1_TM_dom"/>
</dbReference>
<evidence type="ECO:0000256" key="4">
    <source>
        <dbReference type="ARBA" id="ARBA00022737"/>
    </source>
</evidence>
<dbReference type="PANTHER" id="PTHR24223:SF356">
    <property type="entry name" value="ATP-BINDING CASSETTE TRANSPORTER ABC4"/>
    <property type="match status" value="1"/>
</dbReference>
<feature type="transmembrane region" description="Helical" evidence="10">
    <location>
        <begin position="396"/>
        <end position="415"/>
    </location>
</feature>
<dbReference type="CDD" id="cd18604">
    <property type="entry name" value="ABC_6TM_VMR1_D2_like"/>
    <property type="match status" value="1"/>
</dbReference>
<dbReference type="Gene3D" id="1.20.1560.10">
    <property type="entry name" value="ABC transporter type 1, transmembrane domain"/>
    <property type="match status" value="3"/>
</dbReference>
<dbReference type="PROSITE" id="PS50893">
    <property type="entry name" value="ABC_TRANSPORTER_2"/>
    <property type="match status" value="2"/>
</dbReference>
<keyword evidence="6" id="KW-0067">ATP-binding</keyword>
<feature type="transmembrane region" description="Helical" evidence="10">
    <location>
        <begin position="235"/>
        <end position="257"/>
    </location>
</feature>
<sequence>MQGLSTRSHAPPWLYVAVCVTYLYASLLATLSVLAKSAVAAVANRHLCLVLLSVWAVYVYRDVWPLATFTLSPLDASEGVILWIQLVDLTFAAVVVPLLIPRRYTPVDPDHPSLEPHPEQTASVLSRMMFTWLDKIVFKAYRVPHLPIEELPPLADYDQAHNLVQKSLKELDPFQVVKGRHVVWGLVKVFRRDLLIMALMQFLFVVARFSDPVGIRNLLWYMENGGEGAMVKPWVWISWLFLGPAACVIILSFYFFLSERVLVRIEAIMTQLVFEHALRMRVKADVSDAPMSTGNTTVAGTPDTVSLAESGSAPAREEVNNSEDDGTLSSTNTAAGETSSTQRKDKSTVSVQQSQEDSGSSIKPSEDTEYKGQNGAGKVNNLITTDLDAIAGARDIFQFVVQVPVQLVLCIWFLYDVLGWSALAGMALMVLMLPLPSTLSGKIRGVHAEKMKRTDSRVQAVTEAMSVIRMIKLFGWESRLSKQLSAKREDELTWIRTSRLLEVANNIANIPPITMVFTYLIYTLIMKKQLTASTVFSAMNVFEMVRELLHNTFGAIPKLMRAKVSLDRMNEFLQNTELLDEFSENSTTHASELGISSPSISSDILGFCNASFTWTKAPPSTPGSSRRNFTLHIDGDLIFERGHINLIVGPTGSGKTSILMALLGEMHYIPAGPDSFVALPRSGGVAYAAQESWVLNDTIRNNILFGTTYDRERYDKVINQCGLTRDLELFDAGDHTEVGEKGITLSMSSQARITLARAIYSTAEILLLDDILAALDVHTAKWIVEKCLQGELVRGRTVLLVTHNVNLAGPIARHVVSLCDNGRISSQGTLSHALEHDQALAAKVAQDLEVCEKAEQNIHQDQSSEEDTIKANGKLVVSEEISEGHLGWPALKLYIKSMGGSRPILYCIIAVCIEFTSDLLDNLSYWYLGFWARQYEEHPPWEVNVPFHLSMYALIMLLGFIMYFVYASIFLVGSLRASRIIHNTLITSVLGTTMRWLDKTPTGRVIARCTQDIGTIDSELSSCLDVLIILAINILIKLAAVTITAPFYIFPGILLAIVGGYICQVYMKAQLSVKREKSNARAPVLGHFGAVFTGLVSVRAYGAQDAFRKESYARIDKYSRAARIFWVLTRWVNIRIEFFGAMFSTGLAFYLVYGGGNSSAANTGFTLNMAVGFASMILWFTRLFNDFEVAGYSLERIQQYLEIEQEPKSTENGIPPAYWPSSGNLRIEKLSARYSTDGPRVLHEISFEIKSGERVGVVGRTGSGKSSLTLALLRCIITEGQIYYDGLLTKNINLDALRSHITIIPQVPELLSGTLRQNLDPFEELDDAVLNDALRSAGLFSLQRYTDEGQITLDTQIASGGNNLSFGQKQILALARAIVRQSKLLILDEAVRRTDYETDTVIQASLRKELDKGVTVLTIAHRLQTIMDADKIMVLDAGHIVEFGKPSELLQIKNGLLRALVDESGDRENLISMAMGAGTSIEVP</sequence>
<feature type="transmembrane region" description="Helical" evidence="10">
    <location>
        <begin position="1165"/>
        <end position="1184"/>
    </location>
</feature>
<dbReference type="InterPro" id="IPR036640">
    <property type="entry name" value="ABC1_TM_sf"/>
</dbReference>
<dbReference type="PANTHER" id="PTHR24223">
    <property type="entry name" value="ATP-BINDING CASSETTE SUB-FAMILY C"/>
    <property type="match status" value="1"/>
</dbReference>
<evidence type="ECO:0000256" key="2">
    <source>
        <dbReference type="ARBA" id="ARBA00022448"/>
    </source>
</evidence>
<dbReference type="Pfam" id="PF00664">
    <property type="entry name" value="ABC_membrane"/>
    <property type="match status" value="2"/>
</dbReference>
<keyword evidence="5" id="KW-0547">Nucleotide-binding</keyword>
<feature type="region of interest" description="Disordered" evidence="9">
    <location>
        <begin position="290"/>
        <end position="377"/>
    </location>
</feature>
<dbReference type="PROSITE" id="PS50929">
    <property type="entry name" value="ABC_TM1F"/>
    <property type="match status" value="2"/>
</dbReference>
<feature type="transmembrane region" description="Helical" evidence="10">
    <location>
        <begin position="42"/>
        <end position="60"/>
    </location>
</feature>
<name>A0A8H7U137_9APHY</name>
<reference evidence="13" key="1">
    <citation type="submission" date="2020-11" db="EMBL/GenBank/DDBJ databases">
        <authorList>
            <person name="Koelle M."/>
            <person name="Horta M.A.C."/>
            <person name="Nowrousian M."/>
            <person name="Ohm R.A."/>
            <person name="Benz P."/>
            <person name="Pilgard A."/>
        </authorList>
    </citation>
    <scope>NUCLEOTIDE SEQUENCE</scope>
    <source>
        <strain evidence="13">FPRL280</strain>
    </source>
</reference>
<protein>
    <recommendedName>
        <fullName evidence="15">P-loop containing nucleoside triphosphate hydrolase protein</fullName>
    </recommendedName>
</protein>
<feature type="transmembrane region" description="Helical" evidence="10">
    <location>
        <begin position="194"/>
        <end position="215"/>
    </location>
</feature>
<evidence type="ECO:0000256" key="8">
    <source>
        <dbReference type="ARBA" id="ARBA00023136"/>
    </source>
</evidence>
<evidence type="ECO:0000256" key="9">
    <source>
        <dbReference type="SAM" id="MobiDB-lite"/>
    </source>
</evidence>
<evidence type="ECO:0000256" key="1">
    <source>
        <dbReference type="ARBA" id="ARBA00004141"/>
    </source>
</evidence>
<feature type="domain" description="ABC transporter" evidence="11">
    <location>
        <begin position="605"/>
        <end position="846"/>
    </location>
</feature>
<feature type="domain" description="ABC transmembrane type-1" evidence="12">
    <location>
        <begin position="374"/>
        <end position="561"/>
    </location>
</feature>
<feature type="transmembrane region" description="Helical" evidence="10">
    <location>
        <begin position="12"/>
        <end position="35"/>
    </location>
</feature>
<keyword evidence="2" id="KW-0813">Transport</keyword>
<dbReference type="GO" id="GO:0016887">
    <property type="term" value="F:ATP hydrolysis activity"/>
    <property type="evidence" value="ECO:0007669"/>
    <property type="project" value="InterPro"/>
</dbReference>
<feature type="compositionally biased region" description="Polar residues" evidence="9">
    <location>
        <begin position="348"/>
        <end position="363"/>
    </location>
</feature>
<keyword evidence="7 10" id="KW-1133">Transmembrane helix</keyword>